<proteinExistence type="predicted"/>
<sequence length="66" mass="7394">MEYSGFLAYRGKISYLIVPTIESHSYISSSAEVAFIPTSLIATFEESMPDDTVLKGYDFDTIISFK</sequence>
<dbReference type="EMBL" id="MEUA01000011">
    <property type="protein sequence ID" value="OGC16207.1"/>
    <property type="molecule type" value="Genomic_DNA"/>
</dbReference>
<reference evidence="1 2" key="1">
    <citation type="journal article" date="2016" name="Nat. Commun.">
        <title>Thousands of microbial genomes shed light on interconnected biogeochemical processes in an aquifer system.</title>
        <authorList>
            <person name="Anantharaman K."/>
            <person name="Brown C.T."/>
            <person name="Hug L.A."/>
            <person name="Sharon I."/>
            <person name="Castelle C.J."/>
            <person name="Probst A.J."/>
            <person name="Thomas B.C."/>
            <person name="Singh A."/>
            <person name="Wilkins M.J."/>
            <person name="Karaoz U."/>
            <person name="Brodie E.L."/>
            <person name="Williams K.H."/>
            <person name="Hubbard S.S."/>
            <person name="Banfield J.F."/>
        </authorList>
    </citation>
    <scope>NUCLEOTIDE SEQUENCE [LARGE SCALE GENOMIC DNA]</scope>
</reference>
<evidence type="ECO:0000313" key="1">
    <source>
        <dbReference type="EMBL" id="OGC16207.1"/>
    </source>
</evidence>
<dbReference type="AlphaFoldDB" id="A0A1F4S751"/>
<gene>
    <name evidence="1" type="ORF">A2290_00285</name>
</gene>
<comment type="caution">
    <text evidence="1">The sequence shown here is derived from an EMBL/GenBank/DDBJ whole genome shotgun (WGS) entry which is preliminary data.</text>
</comment>
<evidence type="ECO:0000313" key="2">
    <source>
        <dbReference type="Proteomes" id="UP000177905"/>
    </source>
</evidence>
<name>A0A1F4S751_UNCSA</name>
<dbReference type="Proteomes" id="UP000177905">
    <property type="component" value="Unassembled WGS sequence"/>
</dbReference>
<accession>A0A1F4S751</accession>
<protein>
    <submittedName>
        <fullName evidence="1">Uncharacterized protein</fullName>
    </submittedName>
</protein>
<organism evidence="1 2">
    <name type="scientific">candidate division WOR-1 bacterium RIFOXYB2_FULL_36_35</name>
    <dbReference type="NCBI Taxonomy" id="1802578"/>
    <lineage>
        <taxon>Bacteria</taxon>
        <taxon>Bacillati</taxon>
        <taxon>Saganbacteria</taxon>
    </lineage>
</organism>